<evidence type="ECO:0000313" key="1">
    <source>
        <dbReference type="EMBL" id="OXA39803.1"/>
    </source>
</evidence>
<dbReference type="EMBL" id="LNIX01000037">
    <property type="protein sequence ID" value="OXA39803.1"/>
    <property type="molecule type" value="Genomic_DNA"/>
</dbReference>
<dbReference type="AlphaFoldDB" id="A0A226D3P9"/>
<reference evidence="1 2" key="1">
    <citation type="submission" date="2015-12" db="EMBL/GenBank/DDBJ databases">
        <title>The genome of Folsomia candida.</title>
        <authorList>
            <person name="Faddeeva A."/>
            <person name="Derks M.F."/>
            <person name="Anvar Y."/>
            <person name="Smit S."/>
            <person name="Van Straalen N."/>
            <person name="Roelofs D."/>
        </authorList>
    </citation>
    <scope>NUCLEOTIDE SEQUENCE [LARGE SCALE GENOMIC DNA]</scope>
    <source>
        <strain evidence="1 2">VU population</strain>
        <tissue evidence="1">Whole body</tissue>
    </source>
</reference>
<keyword evidence="2" id="KW-1185">Reference proteome</keyword>
<organism evidence="1 2">
    <name type="scientific">Folsomia candida</name>
    <name type="common">Springtail</name>
    <dbReference type="NCBI Taxonomy" id="158441"/>
    <lineage>
        <taxon>Eukaryota</taxon>
        <taxon>Metazoa</taxon>
        <taxon>Ecdysozoa</taxon>
        <taxon>Arthropoda</taxon>
        <taxon>Hexapoda</taxon>
        <taxon>Collembola</taxon>
        <taxon>Entomobryomorpha</taxon>
        <taxon>Isotomoidea</taxon>
        <taxon>Isotomidae</taxon>
        <taxon>Proisotominae</taxon>
        <taxon>Folsomia</taxon>
    </lineage>
</organism>
<dbReference type="Proteomes" id="UP000198287">
    <property type="component" value="Unassembled WGS sequence"/>
</dbReference>
<sequence>MVRTKFLLPEEAELSLQDEAGEVDEEVLQILLEQATTLNLIFYVKGEDTGATTFEVVIFEQDGNLFKQVLNNFLEENQQLSAVVSDCNKNGFVDSSSSSYLIKEFVEKLRDSAYKGLETSCFSNCGNIAVSGILDLLYDDTNRSGLIEARLRLIHGNLKGKNKELSFRGTGWGHGQQKSRPGSPKFRRFVCCLLYLKLNGLSSKAEVQEIEALMTATLPHRNLLRSTNELSILKAYNKFGECKLPFSSTS</sequence>
<evidence type="ECO:0000313" key="2">
    <source>
        <dbReference type="Proteomes" id="UP000198287"/>
    </source>
</evidence>
<proteinExistence type="predicted"/>
<accession>A0A226D3P9</accession>
<comment type="caution">
    <text evidence="1">The sequence shown here is derived from an EMBL/GenBank/DDBJ whole genome shotgun (WGS) entry which is preliminary data.</text>
</comment>
<gene>
    <name evidence="1" type="ORF">Fcan01_25479</name>
</gene>
<name>A0A226D3P9_FOLCA</name>
<protein>
    <submittedName>
        <fullName evidence="1">Phospholipase D LspiSicTox-betaIE3i</fullName>
    </submittedName>
</protein>
<dbReference type="OrthoDB" id="416987at2759"/>